<organism evidence="6 7">
    <name type="scientific">Vitrella brassicaformis (strain CCMP3155)</name>
    <dbReference type="NCBI Taxonomy" id="1169540"/>
    <lineage>
        <taxon>Eukaryota</taxon>
        <taxon>Sar</taxon>
        <taxon>Alveolata</taxon>
        <taxon>Colpodellida</taxon>
        <taxon>Vitrellaceae</taxon>
        <taxon>Vitrella</taxon>
    </lineage>
</organism>
<dbReference type="EMBL" id="CDMY01000179">
    <property type="protein sequence ID" value="CEL93615.1"/>
    <property type="molecule type" value="Genomic_DNA"/>
</dbReference>
<evidence type="ECO:0000313" key="6">
    <source>
        <dbReference type="EMBL" id="CEL93615.1"/>
    </source>
</evidence>
<gene>
    <name evidence="6" type="ORF">Vbra_11323</name>
</gene>
<dbReference type="GO" id="GO:0005763">
    <property type="term" value="C:mitochondrial small ribosomal subunit"/>
    <property type="evidence" value="ECO:0007669"/>
    <property type="project" value="TreeGrafter"/>
</dbReference>
<dbReference type="PRINTS" id="PR00974">
    <property type="entry name" value="RIBOSOMALS18"/>
</dbReference>
<dbReference type="Proteomes" id="UP000041254">
    <property type="component" value="Unassembled WGS sequence"/>
</dbReference>
<keyword evidence="7" id="KW-1185">Reference proteome</keyword>
<dbReference type="PANTHER" id="PTHR13479">
    <property type="entry name" value="30S RIBOSOMAL PROTEIN S18"/>
    <property type="match status" value="1"/>
</dbReference>
<keyword evidence="2 4" id="KW-0689">Ribosomal protein</keyword>
<dbReference type="Gene3D" id="4.10.640.10">
    <property type="entry name" value="Ribosomal protein S18"/>
    <property type="match status" value="1"/>
</dbReference>
<accession>A0A0G4EDL9</accession>
<proteinExistence type="inferred from homology"/>
<sequence length="427" mass="49411">MTFPARSLIPGFPAARHLSARLFSSSRPSRPSSTAQSRRVVEPGKSMETAAKDPVRKGQQDAAAAGGAAREGDASKGGGEGASPTFNELFEDLKRQPSGGVQEEKVSPFGSADALFKECLDSIRRHRLQHDPDVDTRPSPTINKLTMEELDITRKIFQRVDPEREVAPRLEHQNHYIDPYWNPFHKNDDLKEQVAAEFNDYARMVGAAEARRQRIAIRRSLMRQYRMYDPYSAERNRGRPPVDPFPTPHKTDEQFWDPPPVMRRILRNHGRYLTWRDVDVLHHFVSENGFILPRRITHATRRQQRTIFGSIVQARQMAVLPYDWKPTPAEMMPVMDPLQYLADKLTERYMTLRDRRAQAILKVMVQKYPNLNYFKYLKYEAKRAAHDREETAQAQEEAQGDFSRVLSRYKRAHVMEANPYRPDTTKR</sequence>
<dbReference type="InterPro" id="IPR001648">
    <property type="entry name" value="Ribosomal_bS18"/>
</dbReference>
<dbReference type="GO" id="GO:0003735">
    <property type="term" value="F:structural constituent of ribosome"/>
    <property type="evidence" value="ECO:0007669"/>
    <property type="project" value="InterPro"/>
</dbReference>
<evidence type="ECO:0000256" key="5">
    <source>
        <dbReference type="SAM" id="MobiDB-lite"/>
    </source>
</evidence>
<dbReference type="PANTHER" id="PTHR13479:SF40">
    <property type="entry name" value="SMALL RIBOSOMAL SUBUNIT PROTEIN BS18M"/>
    <property type="match status" value="1"/>
</dbReference>
<name>A0A0G4EDL9_VITBC</name>
<dbReference type="PhylomeDB" id="A0A0G4EDL9"/>
<dbReference type="NCBIfam" id="TIGR00165">
    <property type="entry name" value="S18"/>
    <property type="match status" value="1"/>
</dbReference>
<dbReference type="GO" id="GO:0006412">
    <property type="term" value="P:translation"/>
    <property type="evidence" value="ECO:0007669"/>
    <property type="project" value="InterPro"/>
</dbReference>
<evidence type="ECO:0008006" key="8">
    <source>
        <dbReference type="Google" id="ProtNLM"/>
    </source>
</evidence>
<evidence type="ECO:0000313" key="7">
    <source>
        <dbReference type="Proteomes" id="UP000041254"/>
    </source>
</evidence>
<evidence type="ECO:0000256" key="4">
    <source>
        <dbReference type="RuleBase" id="RU003910"/>
    </source>
</evidence>
<feature type="compositionally biased region" description="Low complexity" evidence="5">
    <location>
        <begin position="22"/>
        <end position="38"/>
    </location>
</feature>
<dbReference type="InterPro" id="IPR036870">
    <property type="entry name" value="Ribosomal_bS18_sf"/>
</dbReference>
<dbReference type="OMA" id="FIWRHTH"/>
<evidence type="ECO:0000256" key="3">
    <source>
        <dbReference type="ARBA" id="ARBA00023274"/>
    </source>
</evidence>
<reference evidence="6 7" key="1">
    <citation type="submission" date="2014-11" db="EMBL/GenBank/DDBJ databases">
        <authorList>
            <person name="Zhu J."/>
            <person name="Qi W."/>
            <person name="Song R."/>
        </authorList>
    </citation>
    <scope>NUCLEOTIDE SEQUENCE [LARGE SCALE GENOMIC DNA]</scope>
</reference>
<evidence type="ECO:0000256" key="1">
    <source>
        <dbReference type="ARBA" id="ARBA00005589"/>
    </source>
</evidence>
<feature type="region of interest" description="Disordered" evidence="5">
    <location>
        <begin position="22"/>
        <end position="86"/>
    </location>
</feature>
<dbReference type="VEuPathDB" id="CryptoDB:Vbra_11323"/>
<evidence type="ECO:0000256" key="2">
    <source>
        <dbReference type="ARBA" id="ARBA00022980"/>
    </source>
</evidence>
<dbReference type="SUPFAM" id="SSF46911">
    <property type="entry name" value="Ribosomal protein S18"/>
    <property type="match status" value="1"/>
</dbReference>
<feature type="compositionally biased region" description="Basic and acidic residues" evidence="5">
    <location>
        <begin position="50"/>
        <end position="59"/>
    </location>
</feature>
<protein>
    <recommendedName>
        <fullName evidence="8">Ribosomal protein S18</fullName>
    </recommendedName>
</protein>
<keyword evidence="3 4" id="KW-0687">Ribonucleoprotein</keyword>
<dbReference type="InParanoid" id="A0A0G4EDL9"/>
<dbReference type="OrthoDB" id="21463at2759"/>
<dbReference type="GO" id="GO:0070181">
    <property type="term" value="F:small ribosomal subunit rRNA binding"/>
    <property type="evidence" value="ECO:0007669"/>
    <property type="project" value="TreeGrafter"/>
</dbReference>
<comment type="similarity">
    <text evidence="1 4">Belongs to the bacterial ribosomal protein bS18 family.</text>
</comment>
<dbReference type="AlphaFoldDB" id="A0A0G4EDL9"/>
<dbReference type="Pfam" id="PF01084">
    <property type="entry name" value="Ribosomal_S18"/>
    <property type="match status" value="1"/>
</dbReference>